<gene>
    <name evidence="3" type="ORF">ACFFK0_15655</name>
</gene>
<feature type="region of interest" description="Disordered" evidence="1">
    <location>
        <begin position="223"/>
        <end position="269"/>
    </location>
</feature>
<evidence type="ECO:0000259" key="2">
    <source>
        <dbReference type="SMART" id="SM00382"/>
    </source>
</evidence>
<keyword evidence="4" id="KW-1185">Reference proteome</keyword>
<dbReference type="Proteomes" id="UP001589776">
    <property type="component" value="Unassembled WGS sequence"/>
</dbReference>
<evidence type="ECO:0000313" key="3">
    <source>
        <dbReference type="EMBL" id="MFC0213866.1"/>
    </source>
</evidence>
<accession>A0ABV6DMI9</accession>
<dbReference type="InterPro" id="IPR050625">
    <property type="entry name" value="ParA/MinD_ATPase"/>
</dbReference>
<dbReference type="InterPro" id="IPR027417">
    <property type="entry name" value="P-loop_NTPase"/>
</dbReference>
<dbReference type="Pfam" id="PF13614">
    <property type="entry name" value="AAA_31"/>
    <property type="match status" value="1"/>
</dbReference>
<organism evidence="3 4">
    <name type="scientific">Paenibacillus chartarius</name>
    <dbReference type="NCBI Taxonomy" id="747481"/>
    <lineage>
        <taxon>Bacteria</taxon>
        <taxon>Bacillati</taxon>
        <taxon>Bacillota</taxon>
        <taxon>Bacilli</taxon>
        <taxon>Bacillales</taxon>
        <taxon>Paenibacillaceae</taxon>
        <taxon>Paenibacillus</taxon>
    </lineage>
</organism>
<evidence type="ECO:0000313" key="4">
    <source>
        <dbReference type="Proteomes" id="UP001589776"/>
    </source>
</evidence>
<dbReference type="SUPFAM" id="SSF52540">
    <property type="entry name" value="P-loop containing nucleoside triphosphate hydrolases"/>
    <property type="match status" value="1"/>
</dbReference>
<protein>
    <submittedName>
        <fullName evidence="3">CpaE family protein</fullName>
    </submittedName>
</protein>
<dbReference type="EMBL" id="JBHLWN010000065">
    <property type="protein sequence ID" value="MFC0213866.1"/>
    <property type="molecule type" value="Genomic_DNA"/>
</dbReference>
<dbReference type="PANTHER" id="PTHR43384:SF13">
    <property type="entry name" value="SLR0110 PROTEIN"/>
    <property type="match status" value="1"/>
</dbReference>
<sequence length="522" mass="59071">MLQLVLFRHNHSQRTKAWIERLKQSGYDVKSVHDPDRISGETDFIVIDTTVGRWKDYVRLLEGHGIPVVLLTESDEMFTEDELASLGATGTVSPEEETDQVFARFLRVKESDPSDQEASDDQTAFPQYGRTLMLSEVKEPKQEGLLHEKRIEPEASVAASDLKPFNPLDAGKVLSQRKAEAVRQRLTERSSVESVSENHEHRTMASLEPLFQDYMPAKTALPEVEEREPGNNPVKARSFTTDEETEGWPDDLAAQRMRQSPPLPSPRRRRDLPAVAAVYGAKGGAGKTTFLLHLAALLSKEERRVCVLDLDLMHGTVASMLHIRPNKTIVDLARRIDDPKASRACLLQTKMGFSIVASPLQPGTFRMEREQLIAILRFLKEETDIVLIDTPVHFDSLIKLALEHAEQLFLMTTEEPASMESLARMKPLFSSLRPTPELYTIWNRLSEPAPKEVWRDELPWPEMLELPEDPTVGKAVRSGEIIASSSCSPYRLRVKQLADRWLGVEPERPGGKRNLLRRLLRT</sequence>
<dbReference type="InterPro" id="IPR003593">
    <property type="entry name" value="AAA+_ATPase"/>
</dbReference>
<evidence type="ECO:0000256" key="1">
    <source>
        <dbReference type="SAM" id="MobiDB-lite"/>
    </source>
</evidence>
<dbReference type="InterPro" id="IPR025669">
    <property type="entry name" value="AAA_dom"/>
</dbReference>
<dbReference type="Gene3D" id="3.40.50.300">
    <property type="entry name" value="P-loop containing nucleotide triphosphate hydrolases"/>
    <property type="match status" value="1"/>
</dbReference>
<feature type="domain" description="AAA+ ATPase" evidence="2">
    <location>
        <begin position="272"/>
        <end position="438"/>
    </location>
</feature>
<reference evidence="3 4" key="1">
    <citation type="submission" date="2024-09" db="EMBL/GenBank/DDBJ databases">
        <authorList>
            <person name="Sun Q."/>
            <person name="Mori K."/>
        </authorList>
    </citation>
    <scope>NUCLEOTIDE SEQUENCE [LARGE SCALE GENOMIC DNA]</scope>
    <source>
        <strain evidence="3 4">CCM 7759</strain>
    </source>
</reference>
<dbReference type="RefSeq" id="WP_377471193.1">
    <property type="nucleotide sequence ID" value="NZ_JBHLWN010000065.1"/>
</dbReference>
<comment type="caution">
    <text evidence="3">The sequence shown here is derived from an EMBL/GenBank/DDBJ whole genome shotgun (WGS) entry which is preliminary data.</text>
</comment>
<dbReference type="PANTHER" id="PTHR43384">
    <property type="entry name" value="SEPTUM SITE-DETERMINING PROTEIN MIND HOMOLOG, CHLOROPLASTIC-RELATED"/>
    <property type="match status" value="1"/>
</dbReference>
<name>A0ABV6DMI9_9BACL</name>
<dbReference type="SMART" id="SM00382">
    <property type="entry name" value="AAA"/>
    <property type="match status" value="1"/>
</dbReference>
<proteinExistence type="predicted"/>